<dbReference type="PRINTS" id="PR00759">
    <property type="entry name" value="BASICPTASE"/>
</dbReference>
<dbReference type="InterPro" id="IPR020901">
    <property type="entry name" value="Prtase_inh_Kunz-CS"/>
</dbReference>
<proteinExistence type="predicted"/>
<dbReference type="PROSITE" id="PS50279">
    <property type="entry name" value="BPTI_KUNITZ_2"/>
    <property type="match status" value="1"/>
</dbReference>
<dbReference type="PANTHER" id="PTHR10083:SF374">
    <property type="entry name" value="BPTI_KUNITZ INHIBITOR DOMAIN-CONTAINING PROTEIN"/>
    <property type="match status" value="1"/>
</dbReference>
<keyword evidence="2" id="KW-0646">Protease inhibitor</keyword>
<name>A0A2H1C3I7_FASHE</name>
<reference evidence="2" key="1">
    <citation type="submission" date="2019-03" db="EMBL/GenBank/DDBJ databases">
        <title>Improved annotation for the trematode Fasciola hepatica.</title>
        <authorList>
            <person name="Choi Y.-J."/>
            <person name="Martin J."/>
            <person name="Mitreva M."/>
        </authorList>
    </citation>
    <scope>NUCLEOTIDE SEQUENCE [LARGE SCALE GENOMIC DNA]</scope>
</reference>
<dbReference type="AlphaFoldDB" id="A0A2H1C3I7"/>
<keyword evidence="1" id="KW-1015">Disulfide bond</keyword>
<dbReference type="PROSITE" id="PS00280">
    <property type="entry name" value="BPTI_KUNITZ_1"/>
    <property type="match status" value="1"/>
</dbReference>
<dbReference type="GO" id="GO:0005615">
    <property type="term" value="C:extracellular space"/>
    <property type="evidence" value="ECO:0007669"/>
    <property type="project" value="TreeGrafter"/>
</dbReference>
<dbReference type="Pfam" id="PF00014">
    <property type="entry name" value="Kunitz_BPTI"/>
    <property type="match status" value="1"/>
</dbReference>
<dbReference type="InterPro" id="IPR036880">
    <property type="entry name" value="Kunitz_BPTI_sf"/>
</dbReference>
<dbReference type="EMBL" id="JXXN02003059">
    <property type="protein sequence ID" value="THD22016.1"/>
    <property type="molecule type" value="Genomic_DNA"/>
</dbReference>
<dbReference type="SUPFAM" id="SSF57362">
    <property type="entry name" value="BPTI-like"/>
    <property type="match status" value="1"/>
</dbReference>
<accession>A0A2H1C3I7</accession>
<evidence type="ECO:0000256" key="1">
    <source>
        <dbReference type="ARBA" id="ARBA00023157"/>
    </source>
</evidence>
<keyword evidence="3" id="KW-1185">Reference proteome</keyword>
<comment type="caution">
    <text evidence="2">The sequence shown here is derived from an EMBL/GenBank/DDBJ whole genome shotgun (WGS) entry which is preliminary data.</text>
</comment>
<dbReference type="SMART" id="SM00131">
    <property type="entry name" value="KU"/>
    <property type="match status" value="1"/>
</dbReference>
<gene>
    <name evidence="2" type="ORF">D915_007188</name>
</gene>
<dbReference type="Gene3D" id="4.10.410.10">
    <property type="entry name" value="Pancreatic trypsin inhibitor Kunitz domain"/>
    <property type="match status" value="1"/>
</dbReference>
<evidence type="ECO:0000313" key="2">
    <source>
        <dbReference type="EMBL" id="THD22016.1"/>
    </source>
</evidence>
<protein>
    <submittedName>
        <fullName evidence="2">Kunitz-type protease inhibitor</fullName>
    </submittedName>
</protein>
<dbReference type="PANTHER" id="PTHR10083">
    <property type="entry name" value="KUNITZ-TYPE PROTEASE INHIBITOR-RELATED"/>
    <property type="match status" value="1"/>
</dbReference>
<dbReference type="Proteomes" id="UP000230066">
    <property type="component" value="Unassembled WGS sequence"/>
</dbReference>
<evidence type="ECO:0000313" key="3">
    <source>
        <dbReference type="Proteomes" id="UP000230066"/>
    </source>
</evidence>
<dbReference type="GO" id="GO:0004867">
    <property type="term" value="F:serine-type endopeptidase inhibitor activity"/>
    <property type="evidence" value="ECO:0007669"/>
    <property type="project" value="InterPro"/>
</dbReference>
<organism evidence="2 3">
    <name type="scientific">Fasciola hepatica</name>
    <name type="common">Liver fluke</name>
    <dbReference type="NCBI Taxonomy" id="6192"/>
    <lineage>
        <taxon>Eukaryota</taxon>
        <taxon>Metazoa</taxon>
        <taxon>Spiralia</taxon>
        <taxon>Lophotrochozoa</taxon>
        <taxon>Platyhelminthes</taxon>
        <taxon>Trematoda</taxon>
        <taxon>Digenea</taxon>
        <taxon>Plagiorchiida</taxon>
        <taxon>Echinostomata</taxon>
        <taxon>Echinostomatoidea</taxon>
        <taxon>Fasciolidae</taxon>
        <taxon>Fasciola</taxon>
    </lineage>
</organism>
<sequence length="98" mass="11276">MSPTQSAYKFNMRNLVCFVFLLISYLTFTFMQTASADAPGPEVFCYYPQDRGSCRRNIRRIYYNHANKRCEIFSYGGCGGNANNFGSLTNCYRACEDR</sequence>
<dbReference type="InterPro" id="IPR002223">
    <property type="entry name" value="Kunitz_BPTI"/>
</dbReference>
<dbReference type="InterPro" id="IPR050098">
    <property type="entry name" value="TFPI/VKTCI-like"/>
</dbReference>